<feature type="domain" description="D-isomer specific 2-hydroxyacid dehydrogenase NAD-binding" evidence="1">
    <location>
        <begin position="168"/>
        <end position="249"/>
    </location>
</feature>
<dbReference type="RefSeq" id="WP_008846981.1">
    <property type="nucleotide sequence ID" value="NZ_AOJH01000006.1"/>
</dbReference>
<reference evidence="3 4" key="1">
    <citation type="journal article" date="2014" name="PLoS Genet.">
        <title>Phylogenetically driven sequencing of extremely halophilic archaea reveals strategies for static and dynamic osmo-response.</title>
        <authorList>
            <person name="Becker E.A."/>
            <person name="Seitzer P.M."/>
            <person name="Tritt A."/>
            <person name="Larsen D."/>
            <person name="Krusor M."/>
            <person name="Yao A.I."/>
            <person name="Wu D."/>
            <person name="Madern D."/>
            <person name="Eisen J.A."/>
            <person name="Darling A.E."/>
            <person name="Facciotti M.T."/>
        </authorList>
    </citation>
    <scope>NUCLEOTIDE SEQUENCE [LARGE SCALE GENOMIC DNA]</scope>
    <source>
        <strain evidence="3 4">JCM 14978</strain>
    </source>
</reference>
<proteinExistence type="predicted"/>
<dbReference type="Gene3D" id="3.40.50.720">
    <property type="entry name" value="NAD(P)-binding Rossmann-like Domain"/>
    <property type="match status" value="1"/>
</dbReference>
<dbReference type="PATRIC" id="fig|1230456.3.peg.185"/>
<protein>
    <submittedName>
        <fullName evidence="3">Dipicolinate synthase subunit A</fullName>
    </submittedName>
</protein>
<evidence type="ECO:0000259" key="1">
    <source>
        <dbReference type="Pfam" id="PF02826"/>
    </source>
</evidence>
<dbReference type="InterPro" id="IPR031629">
    <property type="entry name" value="DpaA_N"/>
</dbReference>
<dbReference type="EMBL" id="AOJH01000006">
    <property type="protein sequence ID" value="EMA70069.1"/>
    <property type="molecule type" value="Genomic_DNA"/>
</dbReference>
<gene>
    <name evidence="3" type="ORF">C468_01000</name>
</gene>
<keyword evidence="4" id="KW-1185">Reference proteome</keyword>
<evidence type="ECO:0000313" key="4">
    <source>
        <dbReference type="Proteomes" id="UP000011546"/>
    </source>
</evidence>
<organism evidence="3 4">
    <name type="scientific">Halorubrum kocurii JCM 14978</name>
    <dbReference type="NCBI Taxonomy" id="1230456"/>
    <lineage>
        <taxon>Archaea</taxon>
        <taxon>Methanobacteriati</taxon>
        <taxon>Methanobacteriota</taxon>
        <taxon>Stenosarchaea group</taxon>
        <taxon>Halobacteria</taxon>
        <taxon>Halobacteriales</taxon>
        <taxon>Haloferacaceae</taxon>
        <taxon>Halorubrum</taxon>
    </lineage>
</organism>
<dbReference type="Pfam" id="PF16924">
    <property type="entry name" value="DpaA_N"/>
    <property type="match status" value="1"/>
</dbReference>
<dbReference type="Proteomes" id="UP000011546">
    <property type="component" value="Unassembled WGS sequence"/>
</dbReference>
<dbReference type="OrthoDB" id="376486at2157"/>
<comment type="caution">
    <text evidence="3">The sequence shown here is derived from an EMBL/GenBank/DDBJ whole genome shotgun (WGS) entry which is preliminary data.</text>
</comment>
<dbReference type="InterPro" id="IPR006140">
    <property type="entry name" value="D-isomer_DH_NAD-bd"/>
</dbReference>
<dbReference type="SUPFAM" id="SSF51735">
    <property type="entry name" value="NAD(P)-binding Rossmann-fold domains"/>
    <property type="match status" value="2"/>
</dbReference>
<dbReference type="AlphaFoldDB" id="M0PKD2"/>
<dbReference type="GO" id="GO:0051287">
    <property type="term" value="F:NAD binding"/>
    <property type="evidence" value="ECO:0007669"/>
    <property type="project" value="InterPro"/>
</dbReference>
<evidence type="ECO:0000259" key="2">
    <source>
        <dbReference type="Pfam" id="PF16924"/>
    </source>
</evidence>
<name>M0PKD2_9EURY</name>
<evidence type="ECO:0000313" key="3">
    <source>
        <dbReference type="EMBL" id="EMA70069.1"/>
    </source>
</evidence>
<accession>M0PKD2</accession>
<dbReference type="STRING" id="1230456.C468_01000"/>
<sequence length="312" mass="33422">MYTDDAKQMYESDASQSGDSLAGVTAAVVGGDGREVEYLRGLQASGAEVRACGLPPAAEEVMGHPQTETPEDAVDGADAVFTTVVHITEEGELYTPEWDGDIYQTAFSHIDAGSTLFIGTSTPEIDGYAEENGFDVVEYGDDDELMYLRAPTIIEGVLGITIDHTDVSIHDSESIVLGFGRMGFSMTRTLEALGAHTTVVARDGAQLARARELGARPVHLDELTAVVSEADMVFNTIPAEVLTRDALEEMPRDSFVLDLASTPGGTDFDAAEELGIDAVLAPGLGGRAPKTAGRYQWMGLRRMLLEELDRQD</sequence>
<dbReference type="InterPro" id="IPR036291">
    <property type="entry name" value="NAD(P)-bd_dom_sf"/>
</dbReference>
<feature type="domain" description="Dipicolinate synthase subunit A N-terminal" evidence="2">
    <location>
        <begin position="26"/>
        <end position="139"/>
    </location>
</feature>
<dbReference type="Pfam" id="PF02826">
    <property type="entry name" value="2-Hacid_dh_C"/>
    <property type="match status" value="1"/>
</dbReference>